<evidence type="ECO:0000256" key="1">
    <source>
        <dbReference type="ARBA" id="ARBA00007812"/>
    </source>
</evidence>
<protein>
    <submittedName>
        <fullName evidence="7">Acetolactate synthase-1/2/3 large subunit</fullName>
    </submittedName>
</protein>
<sequence>MPTGGRALVDALRGLGVETAFGLPGVHNLDAWRAFPGSGIRLVGVRHEQTAAYAADGYARATGRLGVALTTTGPGAANAVAATGEAWACHSPVLVIATDIPSTDRRAGGYRGVLHETTDQAGFFRPVTKAVVRVDRAEQIHAEVIRAGRLAMAAPRRPVYVEIPTDLLGADVPESTAEPEQPTGRDGDISLDEAVAALAAARRPLVWAGGGATAAGAGELVARVAERLGAPVLTSYGGRGLLAPDSPCLVPLPPHAPEAGALWDDADVVLVVGSDLDAMNTQGFRQPRPPRLIAIDLAEPVTYPPDVWVQADAAVALRGVLATLPEEPRPAWWARPDGRSAYAGPEVDFLEAFESALPPDAVVVADMCIPGYWYAAFGKVAAARGLAYPVGWGTLGFGFPASLGAALSGRPTVALVGDGGFLYACGDLATAAQERLPVTVVLVDDGGYGMLRYDFTRRDEEPLGCDLGSPDFVALARSFGVPARRVTVDELGAAVADGLASGGPSLLVLEAAYTPPLTTSPRWYRARG</sequence>
<dbReference type="CDD" id="cd00568">
    <property type="entry name" value="TPP_enzymes"/>
    <property type="match status" value="1"/>
</dbReference>
<evidence type="ECO:0000256" key="2">
    <source>
        <dbReference type="ARBA" id="ARBA00023052"/>
    </source>
</evidence>
<dbReference type="GO" id="GO:0000287">
    <property type="term" value="F:magnesium ion binding"/>
    <property type="evidence" value="ECO:0007669"/>
    <property type="project" value="InterPro"/>
</dbReference>
<dbReference type="InterPro" id="IPR029035">
    <property type="entry name" value="DHS-like_NAD/FAD-binding_dom"/>
</dbReference>
<dbReference type="SUPFAM" id="SSF52467">
    <property type="entry name" value="DHS-like NAD/FAD-binding domain"/>
    <property type="match status" value="1"/>
</dbReference>
<dbReference type="Pfam" id="PF02775">
    <property type="entry name" value="TPP_enzyme_C"/>
    <property type="match status" value="1"/>
</dbReference>
<dbReference type="GO" id="GO:0005948">
    <property type="term" value="C:acetolactate synthase complex"/>
    <property type="evidence" value="ECO:0007669"/>
    <property type="project" value="TreeGrafter"/>
</dbReference>
<feature type="domain" description="Thiamine pyrophosphate enzyme central" evidence="4">
    <location>
        <begin position="191"/>
        <end position="318"/>
    </location>
</feature>
<organism evidence="7 8">
    <name type="scientific">Blastococcus colisei</name>
    <dbReference type="NCBI Taxonomy" id="1564162"/>
    <lineage>
        <taxon>Bacteria</taxon>
        <taxon>Bacillati</taxon>
        <taxon>Actinomycetota</taxon>
        <taxon>Actinomycetes</taxon>
        <taxon>Geodermatophilales</taxon>
        <taxon>Geodermatophilaceae</taxon>
        <taxon>Blastococcus</taxon>
    </lineage>
</organism>
<dbReference type="InterPro" id="IPR029061">
    <property type="entry name" value="THDP-binding"/>
</dbReference>
<feature type="domain" description="Thiamine pyrophosphate enzyme N-terminal TPP-binding" evidence="6">
    <location>
        <begin position="3"/>
        <end position="121"/>
    </location>
</feature>
<gene>
    <name evidence="7" type="ORF">FHU33_4745</name>
</gene>
<dbReference type="Gene3D" id="3.40.50.1220">
    <property type="entry name" value="TPP-binding domain"/>
    <property type="match status" value="1"/>
</dbReference>
<evidence type="ECO:0000256" key="3">
    <source>
        <dbReference type="RuleBase" id="RU362132"/>
    </source>
</evidence>
<dbReference type="GO" id="GO:0030976">
    <property type="term" value="F:thiamine pyrophosphate binding"/>
    <property type="evidence" value="ECO:0007669"/>
    <property type="project" value="InterPro"/>
</dbReference>
<name>A0A543P1S6_9ACTN</name>
<dbReference type="GO" id="GO:0009099">
    <property type="term" value="P:L-valine biosynthetic process"/>
    <property type="evidence" value="ECO:0007669"/>
    <property type="project" value="TreeGrafter"/>
</dbReference>
<dbReference type="PANTHER" id="PTHR18968:SF167">
    <property type="entry name" value="ACETOLACTATE SYNTHASE LARGE SUBUNIT ILVB2-RELATED"/>
    <property type="match status" value="1"/>
</dbReference>
<dbReference type="InterPro" id="IPR011766">
    <property type="entry name" value="TPP_enzyme_TPP-bd"/>
</dbReference>
<evidence type="ECO:0000313" key="8">
    <source>
        <dbReference type="Proteomes" id="UP000319865"/>
    </source>
</evidence>
<dbReference type="AlphaFoldDB" id="A0A543P1S6"/>
<dbReference type="OrthoDB" id="4494979at2"/>
<dbReference type="RefSeq" id="WP_142027951.1">
    <property type="nucleotide sequence ID" value="NZ_VFQE01000002.1"/>
</dbReference>
<dbReference type="GO" id="GO:0003984">
    <property type="term" value="F:acetolactate synthase activity"/>
    <property type="evidence" value="ECO:0007669"/>
    <property type="project" value="TreeGrafter"/>
</dbReference>
<dbReference type="EMBL" id="VFQE01000002">
    <property type="protein sequence ID" value="TQN38065.1"/>
    <property type="molecule type" value="Genomic_DNA"/>
</dbReference>
<reference evidence="7 8" key="1">
    <citation type="submission" date="2019-06" db="EMBL/GenBank/DDBJ databases">
        <title>Sequencing the genomes of 1000 actinobacteria strains.</title>
        <authorList>
            <person name="Klenk H.-P."/>
        </authorList>
    </citation>
    <scope>NUCLEOTIDE SEQUENCE [LARGE SCALE GENOMIC DNA]</scope>
    <source>
        <strain evidence="7 8">DSM 46837</strain>
    </source>
</reference>
<dbReference type="GO" id="GO:0009097">
    <property type="term" value="P:isoleucine biosynthetic process"/>
    <property type="evidence" value="ECO:0007669"/>
    <property type="project" value="TreeGrafter"/>
</dbReference>
<comment type="caution">
    <text evidence="7">The sequence shown here is derived from an EMBL/GenBank/DDBJ whole genome shotgun (WGS) entry which is preliminary data.</text>
</comment>
<accession>A0A543P1S6</accession>
<dbReference type="SUPFAM" id="SSF52518">
    <property type="entry name" value="Thiamin diphosphate-binding fold (THDP-binding)"/>
    <property type="match status" value="2"/>
</dbReference>
<dbReference type="CDD" id="cd07035">
    <property type="entry name" value="TPP_PYR_POX_like"/>
    <property type="match status" value="1"/>
</dbReference>
<evidence type="ECO:0000259" key="5">
    <source>
        <dbReference type="Pfam" id="PF02775"/>
    </source>
</evidence>
<keyword evidence="8" id="KW-1185">Reference proteome</keyword>
<dbReference type="Proteomes" id="UP000319865">
    <property type="component" value="Unassembled WGS sequence"/>
</dbReference>
<dbReference type="PANTHER" id="PTHR18968">
    <property type="entry name" value="THIAMINE PYROPHOSPHATE ENZYMES"/>
    <property type="match status" value="1"/>
</dbReference>
<evidence type="ECO:0000259" key="4">
    <source>
        <dbReference type="Pfam" id="PF00205"/>
    </source>
</evidence>
<dbReference type="Pfam" id="PF00205">
    <property type="entry name" value="TPP_enzyme_M"/>
    <property type="match status" value="1"/>
</dbReference>
<dbReference type="Pfam" id="PF02776">
    <property type="entry name" value="TPP_enzyme_N"/>
    <property type="match status" value="1"/>
</dbReference>
<dbReference type="InterPro" id="IPR045229">
    <property type="entry name" value="TPP_enz"/>
</dbReference>
<dbReference type="InterPro" id="IPR012000">
    <property type="entry name" value="Thiamin_PyroP_enz_cen_dom"/>
</dbReference>
<proteinExistence type="inferred from homology"/>
<evidence type="ECO:0000313" key="7">
    <source>
        <dbReference type="EMBL" id="TQN38065.1"/>
    </source>
</evidence>
<dbReference type="InterPro" id="IPR012001">
    <property type="entry name" value="Thiamin_PyroP_enz_TPP-bd_dom"/>
</dbReference>
<evidence type="ECO:0000259" key="6">
    <source>
        <dbReference type="Pfam" id="PF02776"/>
    </source>
</evidence>
<keyword evidence="2 3" id="KW-0786">Thiamine pyrophosphate</keyword>
<dbReference type="Gene3D" id="3.40.50.970">
    <property type="match status" value="2"/>
</dbReference>
<dbReference type="GO" id="GO:0050660">
    <property type="term" value="F:flavin adenine dinucleotide binding"/>
    <property type="evidence" value="ECO:0007669"/>
    <property type="project" value="TreeGrafter"/>
</dbReference>
<feature type="domain" description="Thiamine pyrophosphate enzyme TPP-binding" evidence="5">
    <location>
        <begin position="373"/>
        <end position="507"/>
    </location>
</feature>
<comment type="similarity">
    <text evidence="1 3">Belongs to the TPP enzyme family.</text>
</comment>